<feature type="region of interest" description="Disordered" evidence="6">
    <location>
        <begin position="1"/>
        <end position="40"/>
    </location>
</feature>
<dbReference type="InterPro" id="IPR052027">
    <property type="entry name" value="PspC"/>
</dbReference>
<sequence>MDDDAQHVDESEDYDNFNNSEDDYKEPISNSSEEQNVKKVLKRSKNDRVLAGVCGGIGEYANLDPIIVRIIFVILTLMSFGTGVLLYIILAIVIPEEN</sequence>
<keyword evidence="5 7" id="KW-0472">Membrane</keyword>
<comment type="caution">
    <text evidence="9">The sequence shown here is derived from an EMBL/GenBank/DDBJ whole genome shotgun (WGS) entry which is preliminary data.</text>
</comment>
<evidence type="ECO:0000259" key="8">
    <source>
        <dbReference type="Pfam" id="PF04024"/>
    </source>
</evidence>
<evidence type="ECO:0000256" key="4">
    <source>
        <dbReference type="ARBA" id="ARBA00022989"/>
    </source>
</evidence>
<evidence type="ECO:0000256" key="5">
    <source>
        <dbReference type="ARBA" id="ARBA00023136"/>
    </source>
</evidence>
<protein>
    <submittedName>
        <fullName evidence="9">PspC domain-containing protein</fullName>
    </submittedName>
</protein>
<feature type="domain" description="Phage shock protein PspC N-terminal" evidence="8">
    <location>
        <begin position="40"/>
        <end position="97"/>
    </location>
</feature>
<gene>
    <name evidence="9" type="ORF">D5R95_07650</name>
</gene>
<evidence type="ECO:0000313" key="9">
    <source>
        <dbReference type="EMBL" id="RQD82090.1"/>
    </source>
</evidence>
<dbReference type="EMBL" id="QZAB01000481">
    <property type="protein sequence ID" value="RQD82090.1"/>
    <property type="molecule type" value="Genomic_DNA"/>
</dbReference>
<dbReference type="PANTHER" id="PTHR33885">
    <property type="entry name" value="PHAGE SHOCK PROTEIN C"/>
    <property type="match status" value="1"/>
</dbReference>
<proteinExistence type="predicted"/>
<feature type="transmembrane region" description="Helical" evidence="7">
    <location>
        <begin position="66"/>
        <end position="94"/>
    </location>
</feature>
<accession>A0A3R8C9B5</accession>
<dbReference type="AlphaFoldDB" id="A0A3R8C9B5"/>
<comment type="subcellular location">
    <subcellularLocation>
        <location evidence="1">Cell membrane</location>
        <topology evidence="1">Single-pass membrane protein</topology>
    </subcellularLocation>
</comment>
<keyword evidence="3 7" id="KW-0812">Transmembrane</keyword>
<dbReference type="Proteomes" id="UP000284763">
    <property type="component" value="Unassembled WGS sequence"/>
</dbReference>
<dbReference type="GO" id="GO:0005886">
    <property type="term" value="C:plasma membrane"/>
    <property type="evidence" value="ECO:0007669"/>
    <property type="project" value="UniProtKB-SubCell"/>
</dbReference>
<dbReference type="Pfam" id="PF04024">
    <property type="entry name" value="PspC"/>
    <property type="match status" value="1"/>
</dbReference>
<evidence type="ECO:0000256" key="2">
    <source>
        <dbReference type="ARBA" id="ARBA00022475"/>
    </source>
</evidence>
<keyword evidence="4 7" id="KW-1133">Transmembrane helix</keyword>
<evidence type="ECO:0000313" key="10">
    <source>
        <dbReference type="Proteomes" id="UP000284763"/>
    </source>
</evidence>
<reference evidence="9 10" key="1">
    <citation type="submission" date="2018-08" db="EMBL/GenBank/DDBJ databases">
        <title>The metabolism and importance of syntrophic acetate oxidation coupled to methane or sulfide production in haloalkaline environments.</title>
        <authorList>
            <person name="Timmers P.H.A."/>
            <person name="Vavourakis C.D."/>
            <person name="Sorokin D.Y."/>
            <person name="Sinninghe Damste J.S."/>
            <person name="Muyzer G."/>
            <person name="Stams A.J.M."/>
            <person name="Plugge C.M."/>
        </authorList>
    </citation>
    <scope>NUCLEOTIDE SEQUENCE [LARGE SCALE GENOMIC DNA]</scope>
    <source>
        <strain evidence="9">MSAO_Arc3</strain>
    </source>
</reference>
<dbReference type="InterPro" id="IPR007168">
    <property type="entry name" value="Phageshock_PspC_N"/>
</dbReference>
<dbReference type="PANTHER" id="PTHR33885:SF3">
    <property type="entry name" value="PHAGE SHOCK PROTEIN C"/>
    <property type="match status" value="1"/>
</dbReference>
<name>A0A3R8C9B5_9EURY</name>
<evidence type="ECO:0000256" key="1">
    <source>
        <dbReference type="ARBA" id="ARBA00004162"/>
    </source>
</evidence>
<feature type="compositionally biased region" description="Acidic residues" evidence="6">
    <location>
        <begin position="10"/>
        <end position="24"/>
    </location>
</feature>
<evidence type="ECO:0000256" key="6">
    <source>
        <dbReference type="SAM" id="MobiDB-lite"/>
    </source>
</evidence>
<organism evidence="9 10">
    <name type="scientific">Methanosalsum natronophilum</name>
    <dbReference type="NCBI Taxonomy" id="768733"/>
    <lineage>
        <taxon>Archaea</taxon>
        <taxon>Methanobacteriati</taxon>
        <taxon>Methanobacteriota</taxon>
        <taxon>Stenosarchaea group</taxon>
        <taxon>Methanomicrobia</taxon>
        <taxon>Methanosarcinales</taxon>
        <taxon>Methanosarcinaceae</taxon>
        <taxon>Methanosalsum</taxon>
    </lineage>
</organism>
<evidence type="ECO:0000256" key="7">
    <source>
        <dbReference type="SAM" id="Phobius"/>
    </source>
</evidence>
<evidence type="ECO:0000256" key="3">
    <source>
        <dbReference type="ARBA" id="ARBA00022692"/>
    </source>
</evidence>
<keyword evidence="2" id="KW-1003">Cell membrane</keyword>
<dbReference type="RefSeq" id="WP_259135692.1">
    <property type="nucleotide sequence ID" value="NZ_JANUCS010000022.1"/>
</dbReference>